<comment type="caution">
    <text evidence="1">The sequence shown here is derived from an EMBL/GenBank/DDBJ whole genome shotgun (WGS) entry which is preliminary data.</text>
</comment>
<keyword evidence="2" id="KW-1185">Reference proteome</keyword>
<organism evidence="1 2">
    <name type="scientific">Cichorium intybus</name>
    <name type="common">Chicory</name>
    <dbReference type="NCBI Taxonomy" id="13427"/>
    <lineage>
        <taxon>Eukaryota</taxon>
        <taxon>Viridiplantae</taxon>
        <taxon>Streptophyta</taxon>
        <taxon>Embryophyta</taxon>
        <taxon>Tracheophyta</taxon>
        <taxon>Spermatophyta</taxon>
        <taxon>Magnoliopsida</taxon>
        <taxon>eudicotyledons</taxon>
        <taxon>Gunneridae</taxon>
        <taxon>Pentapetalae</taxon>
        <taxon>asterids</taxon>
        <taxon>campanulids</taxon>
        <taxon>Asterales</taxon>
        <taxon>Asteraceae</taxon>
        <taxon>Cichorioideae</taxon>
        <taxon>Cichorieae</taxon>
        <taxon>Cichoriinae</taxon>
        <taxon>Cichorium</taxon>
    </lineage>
</organism>
<proteinExistence type="predicted"/>
<evidence type="ECO:0000313" key="1">
    <source>
        <dbReference type="EMBL" id="KAI3737387.1"/>
    </source>
</evidence>
<protein>
    <submittedName>
        <fullName evidence="1">Uncharacterized protein</fullName>
    </submittedName>
</protein>
<gene>
    <name evidence="1" type="ORF">L2E82_27388</name>
</gene>
<reference evidence="2" key="1">
    <citation type="journal article" date="2022" name="Mol. Ecol. Resour.">
        <title>The genomes of chicory, endive, great burdock and yacon provide insights into Asteraceae palaeo-polyploidization history and plant inulin production.</title>
        <authorList>
            <person name="Fan W."/>
            <person name="Wang S."/>
            <person name="Wang H."/>
            <person name="Wang A."/>
            <person name="Jiang F."/>
            <person name="Liu H."/>
            <person name="Zhao H."/>
            <person name="Xu D."/>
            <person name="Zhang Y."/>
        </authorList>
    </citation>
    <scope>NUCLEOTIDE SEQUENCE [LARGE SCALE GENOMIC DNA]</scope>
    <source>
        <strain evidence="2">cv. Punajuju</strain>
    </source>
</reference>
<accession>A0ACB9CSY7</accession>
<name>A0ACB9CSY7_CICIN</name>
<dbReference type="EMBL" id="CM042013">
    <property type="protein sequence ID" value="KAI3737387.1"/>
    <property type="molecule type" value="Genomic_DNA"/>
</dbReference>
<evidence type="ECO:0000313" key="2">
    <source>
        <dbReference type="Proteomes" id="UP001055811"/>
    </source>
</evidence>
<reference evidence="1 2" key="2">
    <citation type="journal article" date="2022" name="Mol. Ecol. Resour.">
        <title>The genomes of chicory, endive, great burdock and yacon provide insights into Asteraceae paleo-polyploidization history and plant inulin production.</title>
        <authorList>
            <person name="Fan W."/>
            <person name="Wang S."/>
            <person name="Wang H."/>
            <person name="Wang A."/>
            <person name="Jiang F."/>
            <person name="Liu H."/>
            <person name="Zhao H."/>
            <person name="Xu D."/>
            <person name="Zhang Y."/>
        </authorList>
    </citation>
    <scope>NUCLEOTIDE SEQUENCE [LARGE SCALE GENOMIC DNA]</scope>
    <source>
        <strain evidence="2">cv. Punajuju</strain>
        <tissue evidence="1">Leaves</tissue>
    </source>
</reference>
<sequence length="278" mass="30823">MEVRVCNKLALGEQSGMTCNVVLGVVYSPKYTVATNGSGRGQEVSSEAFPSNPRERKERVIAKIRTHGRLPFSTSWRKIIWNPKAPPSPIPTGNYSLSPEEVANKVELISWVSISGLMTEVHSIHQKKPLKYLTLCPKKDILNIMVNFKELRAKTAAARECDAAWKGEKHIQSTNLTPASPEGKTQSPTTMDENSQHSAVDYPSPQPEPQRVTENDDVQSDSFGVFVFIYEANGMDSDFVERCSLQPNGGDAVERCSRNAALDMEPVKQAPEYIRQAD</sequence>
<dbReference type="Proteomes" id="UP001055811">
    <property type="component" value="Linkage Group LG05"/>
</dbReference>